<accession>A0A0L1IPX0</accession>
<dbReference type="OrthoDB" id="421374at2759"/>
<dbReference type="GO" id="GO:0003785">
    <property type="term" value="F:actin monomer binding"/>
    <property type="evidence" value="ECO:0007669"/>
    <property type="project" value="TreeGrafter"/>
</dbReference>
<dbReference type="Proteomes" id="UP000037505">
    <property type="component" value="Unassembled WGS sequence"/>
</dbReference>
<keyword evidence="5 6" id="KW-0206">Cytoskeleton</keyword>
<comment type="similarity">
    <text evidence="2 7">Belongs to the profilin family.</text>
</comment>
<keyword evidence="3" id="KW-0963">Cytoplasm</keyword>
<name>A0A0L1IPX0_ASPN3</name>
<evidence type="ECO:0000256" key="6">
    <source>
        <dbReference type="RuleBase" id="RU003908"/>
    </source>
</evidence>
<dbReference type="PRINTS" id="PR00392">
    <property type="entry name" value="PROFILIN"/>
</dbReference>
<proteinExistence type="inferred from homology"/>
<dbReference type="CDD" id="cd00148">
    <property type="entry name" value="PROF"/>
    <property type="match status" value="1"/>
</dbReference>
<evidence type="ECO:0000256" key="1">
    <source>
        <dbReference type="ARBA" id="ARBA00004245"/>
    </source>
</evidence>
<comment type="caution">
    <text evidence="8">The sequence shown here is derived from an EMBL/GenBank/DDBJ whole genome shotgun (WGS) entry which is preliminary data.</text>
</comment>
<evidence type="ECO:0000256" key="5">
    <source>
        <dbReference type="ARBA" id="ARBA00023212"/>
    </source>
</evidence>
<keyword evidence="9" id="KW-1185">Reference proteome</keyword>
<dbReference type="RefSeq" id="XP_015402318.1">
    <property type="nucleotide sequence ID" value="XM_015555158.1"/>
</dbReference>
<dbReference type="GeneID" id="26811706"/>
<dbReference type="PROSITE" id="PS00414">
    <property type="entry name" value="PROFILIN"/>
    <property type="match status" value="1"/>
</dbReference>
<evidence type="ECO:0000313" key="9">
    <source>
        <dbReference type="Proteomes" id="UP000037505"/>
    </source>
</evidence>
<dbReference type="InterPro" id="IPR048278">
    <property type="entry name" value="PFN"/>
</dbReference>
<evidence type="ECO:0000256" key="4">
    <source>
        <dbReference type="ARBA" id="ARBA00023203"/>
    </source>
</evidence>
<sequence length="127" mass="13248">MSWQNYVDTSLVGTGHVDKAAIISGTGDSTWASSPGFSLTTDEFGSFIAGFSDASSLHSNGVFIDGQKYQVVTANANTIYGKNGTEGVYAYKTKQAVVVAHSPDGVVHKTAADTVQALGEYLTGLGY</sequence>
<dbReference type="Gene3D" id="3.30.450.30">
    <property type="entry name" value="Dynein light chain 2a, cytoplasmic"/>
    <property type="match status" value="1"/>
</dbReference>
<protein>
    <recommendedName>
        <fullName evidence="7">Profilin</fullName>
    </recommendedName>
</protein>
<dbReference type="GO" id="GO:0005856">
    <property type="term" value="C:cytoskeleton"/>
    <property type="evidence" value="ECO:0007669"/>
    <property type="project" value="UniProtKB-SubCell"/>
</dbReference>
<evidence type="ECO:0000256" key="3">
    <source>
        <dbReference type="ARBA" id="ARBA00022490"/>
    </source>
</evidence>
<comment type="subcellular location">
    <subcellularLocation>
        <location evidence="1">Cytoplasm</location>
        <location evidence="1">Cytoskeleton</location>
    </subcellularLocation>
</comment>
<dbReference type="InterPro" id="IPR036140">
    <property type="entry name" value="PFN_sf"/>
</dbReference>
<gene>
    <name evidence="8" type="ORF">ANOM_009902</name>
</gene>
<dbReference type="Pfam" id="PF00235">
    <property type="entry name" value="Profilin"/>
    <property type="match status" value="1"/>
</dbReference>
<evidence type="ECO:0000256" key="7">
    <source>
        <dbReference type="RuleBase" id="RU003909"/>
    </source>
</evidence>
<dbReference type="EMBL" id="JNOM01000453">
    <property type="protein sequence ID" value="KNG81395.1"/>
    <property type="molecule type" value="Genomic_DNA"/>
</dbReference>
<reference evidence="8 9" key="1">
    <citation type="submission" date="2014-06" db="EMBL/GenBank/DDBJ databases">
        <title>The Genome of the Aflatoxigenic Filamentous Fungus Aspergillus nomius.</title>
        <authorList>
            <person name="Moore M.G."/>
            <person name="Shannon B.M."/>
            <person name="Brian M.M."/>
        </authorList>
    </citation>
    <scope>NUCLEOTIDE SEQUENCE [LARGE SCALE GENOMIC DNA]</scope>
    <source>
        <strain evidence="8 9">NRRL 13137</strain>
    </source>
</reference>
<evidence type="ECO:0000256" key="2">
    <source>
        <dbReference type="ARBA" id="ARBA00010058"/>
    </source>
</evidence>
<dbReference type="PANTHER" id="PTHR11604:SF0">
    <property type="entry name" value="PROFILIN"/>
    <property type="match status" value="1"/>
</dbReference>
<keyword evidence="4 7" id="KW-0009">Actin-binding</keyword>
<evidence type="ECO:0000313" key="8">
    <source>
        <dbReference type="EMBL" id="KNG81395.1"/>
    </source>
</evidence>
<dbReference type="PRINTS" id="PR01640">
    <property type="entry name" value="PROFILINPLNT"/>
</dbReference>
<dbReference type="SMART" id="SM00392">
    <property type="entry name" value="PROF"/>
    <property type="match status" value="1"/>
</dbReference>
<dbReference type="GO" id="GO:0005938">
    <property type="term" value="C:cell cortex"/>
    <property type="evidence" value="ECO:0007669"/>
    <property type="project" value="TreeGrafter"/>
</dbReference>
<dbReference type="InterPro" id="IPR027310">
    <property type="entry name" value="Profilin_CS"/>
</dbReference>
<dbReference type="SUPFAM" id="SSF55770">
    <property type="entry name" value="Profilin (actin-binding protein)"/>
    <property type="match status" value="1"/>
</dbReference>
<organism evidence="8 9">
    <name type="scientific">Aspergillus nomiae NRRL (strain ATCC 15546 / NRRL 13137 / CBS 260.88 / M93)</name>
    <dbReference type="NCBI Taxonomy" id="1509407"/>
    <lineage>
        <taxon>Eukaryota</taxon>
        <taxon>Fungi</taxon>
        <taxon>Dikarya</taxon>
        <taxon>Ascomycota</taxon>
        <taxon>Pezizomycotina</taxon>
        <taxon>Eurotiomycetes</taxon>
        <taxon>Eurotiomycetidae</taxon>
        <taxon>Eurotiales</taxon>
        <taxon>Aspergillaceae</taxon>
        <taxon>Aspergillus</taxon>
        <taxon>Aspergillus subgen. Circumdati</taxon>
    </lineage>
</organism>
<comment type="function">
    <text evidence="6">Binds to actin and affects the structure of the cytoskeleton. At high concentrations, profilin prevents the polymerization of actin, whereas it enhances it at low concentrations.</text>
</comment>
<comment type="subunit">
    <text evidence="6">Occurs in many kinds of cells as a complex with monomeric actin in a 1:1 ratio.</text>
</comment>
<dbReference type="InterPro" id="IPR005455">
    <property type="entry name" value="PFN_euk"/>
</dbReference>
<dbReference type="STRING" id="1509407.A0A0L1IPX0"/>
<dbReference type="AlphaFoldDB" id="A0A0L1IPX0"/>
<dbReference type="PANTHER" id="PTHR11604">
    <property type="entry name" value="PROFILIN"/>
    <property type="match status" value="1"/>
</dbReference>